<dbReference type="PANTHER" id="PTHR42737:SF7">
    <property type="entry name" value="THIOREDOXIN-DISULFIDE REDUCTASE"/>
    <property type="match status" value="1"/>
</dbReference>
<sequence>MAAFCKGRYRFKRVLFLKTQIRTLTGKFDYDLVVVGGGSGGLACSKEAAQLGKNVAVLDYVDPSPKGTKWGLGGTCVNVGCIPKKLMHQSALLGTAVKDARKYGWNIPTPIFHDWPTMAEAVQNHVRSLNWGHRVQLQDKKVKYLNLKGSLVDEHTVRGVSKAGKETVLTAGNIVIATGMRPKYPVDVPGAMEHGITSDDLFWLKESPGKTLVIGASYVALECAGFLTGIGLDTTIMVRSIALRGFDQQMAGLVTDSMGSYGTRFHWGCVPKKVEKLPSGSLQVTWEDTGSRCERKDTFDTVLWAVGRAAEIKDLNLEKVGVAFRKDSGKIILADNEATSVPNIYAIGDLGEGRPELTPVAIKAGKLLARRLFGASSELMNYKNYPTTVFTPLEYGCVGLSEEEAERLHGKDGIEVYHAFYKPLEFSVAERDASQCYIKVVCLRAGDQPILGLHFTGPNAGEVTQGFALGFQCGATYRHLQSTVGIHPTCAEELTKLNITKRSGLDATVTGC</sequence>
<dbReference type="AlphaFoldDB" id="A0AAD7T7Q9"/>
<dbReference type="GO" id="GO:0005739">
    <property type="term" value="C:mitochondrion"/>
    <property type="evidence" value="ECO:0007669"/>
    <property type="project" value="TreeGrafter"/>
</dbReference>
<dbReference type="InterPro" id="IPR023753">
    <property type="entry name" value="FAD/NAD-binding_dom"/>
</dbReference>
<feature type="active site" description="Proton acceptor" evidence="10">
    <location>
        <position position="487"/>
    </location>
</feature>
<feature type="binding site" evidence="11">
    <location>
        <position position="149"/>
    </location>
    <ligand>
        <name>FAD</name>
        <dbReference type="ChEBI" id="CHEBI:57692"/>
    </ligand>
</feature>
<evidence type="ECO:0000256" key="7">
    <source>
        <dbReference type="ARBA" id="ARBA00023002"/>
    </source>
</evidence>
<protein>
    <recommendedName>
        <fullName evidence="2">thioredoxin-disulfide reductase (NADPH)</fullName>
        <ecNumber evidence="2">1.8.1.9</ecNumber>
    </recommendedName>
</protein>
<dbReference type="FunFam" id="3.30.390.30:FF:000004">
    <property type="entry name" value="Thioredoxin reductase 1, cytoplasmic"/>
    <property type="match status" value="1"/>
</dbReference>
<feature type="binding site" evidence="11">
    <location>
        <position position="349"/>
    </location>
    <ligand>
        <name>FAD</name>
        <dbReference type="ChEBI" id="CHEBI:57692"/>
    </ligand>
</feature>
<dbReference type="GO" id="GO:0004362">
    <property type="term" value="F:glutathione-disulfide reductase (NADPH) activity"/>
    <property type="evidence" value="ECO:0007669"/>
    <property type="project" value="TreeGrafter"/>
</dbReference>
<evidence type="ECO:0000256" key="8">
    <source>
        <dbReference type="ARBA" id="ARBA00023157"/>
    </source>
</evidence>
<keyword evidence="7 13" id="KW-0560">Oxidoreductase</keyword>
<dbReference type="GO" id="GO:0006749">
    <property type="term" value="P:glutathione metabolic process"/>
    <property type="evidence" value="ECO:0007669"/>
    <property type="project" value="TreeGrafter"/>
</dbReference>
<name>A0AAD7T7Q9_9TELE</name>
<comment type="caution">
    <text evidence="16">The sequence shown here is derived from an EMBL/GenBank/DDBJ whole genome shotgun (WGS) entry which is preliminary data.</text>
</comment>
<evidence type="ECO:0000256" key="6">
    <source>
        <dbReference type="ARBA" id="ARBA00022933"/>
    </source>
</evidence>
<feature type="binding site" evidence="11">
    <location>
        <position position="85"/>
    </location>
    <ligand>
        <name>FAD</name>
        <dbReference type="ChEBI" id="CHEBI:57692"/>
    </ligand>
</feature>
<dbReference type="InterPro" id="IPR001100">
    <property type="entry name" value="Pyr_nuc-diS_OxRdtase"/>
</dbReference>
<keyword evidence="5" id="KW-0521">NADP</keyword>
<evidence type="ECO:0000256" key="11">
    <source>
        <dbReference type="PIRSR" id="PIRSR000350-3"/>
    </source>
</evidence>
<evidence type="ECO:0000259" key="14">
    <source>
        <dbReference type="Pfam" id="PF02852"/>
    </source>
</evidence>
<organism evidence="16 17">
    <name type="scientific">Aldrovandia affinis</name>
    <dbReference type="NCBI Taxonomy" id="143900"/>
    <lineage>
        <taxon>Eukaryota</taxon>
        <taxon>Metazoa</taxon>
        <taxon>Chordata</taxon>
        <taxon>Craniata</taxon>
        <taxon>Vertebrata</taxon>
        <taxon>Euteleostomi</taxon>
        <taxon>Actinopterygii</taxon>
        <taxon>Neopterygii</taxon>
        <taxon>Teleostei</taxon>
        <taxon>Notacanthiformes</taxon>
        <taxon>Halosauridae</taxon>
        <taxon>Aldrovandia</taxon>
    </lineage>
</organism>
<dbReference type="InterPro" id="IPR012999">
    <property type="entry name" value="Pyr_OxRdtase_I_AS"/>
</dbReference>
<evidence type="ECO:0000256" key="4">
    <source>
        <dbReference type="ARBA" id="ARBA00022827"/>
    </source>
</evidence>
<dbReference type="PIRSF" id="PIRSF000350">
    <property type="entry name" value="Mercury_reductase_MerA"/>
    <property type="match status" value="1"/>
</dbReference>
<dbReference type="PROSITE" id="PS00076">
    <property type="entry name" value="PYRIDINE_REDOX_1"/>
    <property type="match status" value="1"/>
</dbReference>
<dbReference type="Pfam" id="PF02852">
    <property type="entry name" value="Pyr_redox_dim"/>
    <property type="match status" value="1"/>
</dbReference>
<evidence type="ECO:0000313" key="17">
    <source>
        <dbReference type="Proteomes" id="UP001221898"/>
    </source>
</evidence>
<evidence type="ECO:0000256" key="3">
    <source>
        <dbReference type="ARBA" id="ARBA00022630"/>
    </source>
</evidence>
<evidence type="ECO:0000313" key="16">
    <source>
        <dbReference type="EMBL" id="KAJ8415398.1"/>
    </source>
</evidence>
<dbReference type="FunFam" id="3.50.50.60:FF:000190">
    <property type="entry name" value="Thioredoxin reductase"/>
    <property type="match status" value="1"/>
</dbReference>
<comment type="cofactor">
    <cofactor evidence="11">
        <name>FAD</name>
        <dbReference type="ChEBI" id="CHEBI:57692"/>
    </cofactor>
    <text evidence="11">Binds 1 FAD per subunit.</text>
</comment>
<keyword evidence="9 13" id="KW-0676">Redox-active center</keyword>
<dbReference type="SUPFAM" id="SSF51905">
    <property type="entry name" value="FAD/NAD(P)-binding domain"/>
    <property type="match status" value="1"/>
</dbReference>
<feature type="domain" description="FAD/NAD(P)-binding" evidence="15">
    <location>
        <begin position="30"/>
        <end position="365"/>
    </location>
</feature>
<keyword evidence="4 11" id="KW-0274">FAD</keyword>
<dbReference type="Gene3D" id="3.50.50.60">
    <property type="entry name" value="FAD/NAD(P)-binding domain"/>
    <property type="match status" value="2"/>
</dbReference>
<feature type="domain" description="Pyridine nucleotide-disulphide oxidoreductase dimerisation" evidence="14">
    <location>
        <begin position="386"/>
        <end position="496"/>
    </location>
</feature>
<feature type="binding site" evidence="11">
    <location>
        <begin position="215"/>
        <end position="222"/>
    </location>
    <ligand>
        <name>NAD(+)</name>
        <dbReference type="ChEBI" id="CHEBI:57540"/>
    </ligand>
</feature>
<dbReference type="InterPro" id="IPR004099">
    <property type="entry name" value="Pyr_nucl-diS_OxRdtase_dimer"/>
</dbReference>
<dbReference type="Proteomes" id="UP001221898">
    <property type="component" value="Unassembled WGS sequence"/>
</dbReference>
<reference evidence="16" key="1">
    <citation type="journal article" date="2023" name="Science">
        <title>Genome structures resolve the early diversification of teleost fishes.</title>
        <authorList>
            <person name="Parey E."/>
            <person name="Louis A."/>
            <person name="Montfort J."/>
            <person name="Bouchez O."/>
            <person name="Roques C."/>
            <person name="Iampietro C."/>
            <person name="Lluch J."/>
            <person name="Castinel A."/>
            <person name="Donnadieu C."/>
            <person name="Desvignes T."/>
            <person name="Floi Bucao C."/>
            <person name="Jouanno E."/>
            <person name="Wen M."/>
            <person name="Mejri S."/>
            <person name="Dirks R."/>
            <person name="Jansen H."/>
            <person name="Henkel C."/>
            <person name="Chen W.J."/>
            <person name="Zahm M."/>
            <person name="Cabau C."/>
            <person name="Klopp C."/>
            <person name="Thompson A.W."/>
            <person name="Robinson-Rechavi M."/>
            <person name="Braasch I."/>
            <person name="Lecointre G."/>
            <person name="Bobe J."/>
            <person name="Postlethwait J.H."/>
            <person name="Berthelot C."/>
            <person name="Roest Crollius H."/>
            <person name="Guiguen Y."/>
        </authorList>
    </citation>
    <scope>NUCLEOTIDE SEQUENCE</scope>
    <source>
        <strain evidence="16">NC1722</strain>
    </source>
</reference>
<dbReference type="SUPFAM" id="SSF55424">
    <property type="entry name" value="FAD/NAD-linked reductases, dimerisation (C-terminal) domain"/>
    <property type="match status" value="1"/>
</dbReference>
<comment type="similarity">
    <text evidence="1 13">Belongs to the class-I pyridine nucleotide-disulfide oxidoreductase family.</text>
</comment>
<feature type="disulfide bond" description="Redox-active" evidence="12">
    <location>
        <begin position="76"/>
        <end position="81"/>
    </location>
</feature>
<dbReference type="GO" id="GO:0005829">
    <property type="term" value="C:cytosol"/>
    <property type="evidence" value="ECO:0007669"/>
    <property type="project" value="TreeGrafter"/>
</dbReference>
<dbReference type="EC" id="1.8.1.9" evidence="2"/>
<dbReference type="PRINTS" id="PR00411">
    <property type="entry name" value="PNDRDTASEI"/>
</dbReference>
<dbReference type="InterPro" id="IPR016156">
    <property type="entry name" value="FAD/NAD-linked_Rdtase_dimer_sf"/>
</dbReference>
<keyword evidence="11" id="KW-0547">Nucleotide-binding</keyword>
<evidence type="ECO:0000256" key="12">
    <source>
        <dbReference type="PIRSR" id="PIRSR000350-4"/>
    </source>
</evidence>
<keyword evidence="6" id="KW-0712">Selenocysteine</keyword>
<evidence type="ECO:0000256" key="9">
    <source>
        <dbReference type="ARBA" id="ARBA00023284"/>
    </source>
</evidence>
<keyword evidence="3 13" id="KW-0285">Flavoprotein</keyword>
<dbReference type="Pfam" id="PF07992">
    <property type="entry name" value="Pyr_redox_2"/>
    <property type="match status" value="1"/>
</dbReference>
<dbReference type="NCBIfam" id="TIGR01438">
    <property type="entry name" value="TGR"/>
    <property type="match status" value="1"/>
</dbReference>
<dbReference type="InterPro" id="IPR006338">
    <property type="entry name" value="Thioredoxin/glutathione_Rdtase"/>
</dbReference>
<dbReference type="PRINTS" id="PR00368">
    <property type="entry name" value="FADPNR"/>
</dbReference>
<keyword evidence="17" id="KW-1185">Reference proteome</keyword>
<evidence type="ECO:0000256" key="2">
    <source>
        <dbReference type="ARBA" id="ARBA00012610"/>
    </source>
</evidence>
<accession>A0AAD7T7Q9</accession>
<proteinExistence type="inferred from homology"/>
<evidence type="ECO:0000256" key="10">
    <source>
        <dbReference type="PIRSR" id="PIRSR000350-2"/>
    </source>
</evidence>
<evidence type="ECO:0000256" key="13">
    <source>
        <dbReference type="RuleBase" id="RU003691"/>
    </source>
</evidence>
<evidence type="ECO:0000259" key="15">
    <source>
        <dbReference type="Pfam" id="PF07992"/>
    </source>
</evidence>
<evidence type="ECO:0000256" key="5">
    <source>
        <dbReference type="ARBA" id="ARBA00022857"/>
    </source>
</evidence>
<dbReference type="GO" id="GO:0034599">
    <property type="term" value="P:cellular response to oxidative stress"/>
    <property type="evidence" value="ECO:0007669"/>
    <property type="project" value="TreeGrafter"/>
</dbReference>
<feature type="binding site" evidence="11">
    <location>
        <position position="307"/>
    </location>
    <ligand>
        <name>NAD(+)</name>
        <dbReference type="ChEBI" id="CHEBI:57540"/>
    </ligand>
</feature>
<dbReference type="GO" id="GO:0050660">
    <property type="term" value="F:flavin adenine dinucleotide binding"/>
    <property type="evidence" value="ECO:0007669"/>
    <property type="project" value="InterPro"/>
</dbReference>
<dbReference type="GO" id="GO:0004791">
    <property type="term" value="F:thioredoxin-disulfide reductase (NADPH) activity"/>
    <property type="evidence" value="ECO:0007669"/>
    <property type="project" value="UniProtKB-EC"/>
</dbReference>
<gene>
    <name evidence="16" type="ORF">AAFF_G00423780</name>
</gene>
<dbReference type="GO" id="GO:0045454">
    <property type="term" value="P:cell redox homeostasis"/>
    <property type="evidence" value="ECO:0007669"/>
    <property type="project" value="InterPro"/>
</dbReference>
<dbReference type="Gene3D" id="3.30.390.30">
    <property type="match status" value="1"/>
</dbReference>
<evidence type="ECO:0000256" key="1">
    <source>
        <dbReference type="ARBA" id="ARBA00007532"/>
    </source>
</evidence>
<keyword evidence="8" id="KW-1015">Disulfide bond</keyword>
<keyword evidence="11" id="KW-0520">NAD</keyword>
<dbReference type="PANTHER" id="PTHR42737">
    <property type="entry name" value="GLUTATHIONE REDUCTASE"/>
    <property type="match status" value="1"/>
</dbReference>
<dbReference type="EMBL" id="JAINUG010000009">
    <property type="protein sequence ID" value="KAJ8415398.1"/>
    <property type="molecule type" value="Genomic_DNA"/>
</dbReference>
<dbReference type="InterPro" id="IPR036188">
    <property type="entry name" value="FAD/NAD-bd_sf"/>
</dbReference>
<dbReference type="InterPro" id="IPR046952">
    <property type="entry name" value="GSHR/TRXR-like"/>
</dbReference>